<feature type="transmembrane region" description="Helical" evidence="1">
    <location>
        <begin position="60"/>
        <end position="79"/>
    </location>
</feature>
<name>A0A7K1TKE4_9BACT</name>
<dbReference type="EMBL" id="WQKZ01000007">
    <property type="protein sequence ID" value="MVN78884.1"/>
    <property type="molecule type" value="Genomic_DNA"/>
</dbReference>
<feature type="transmembrane region" description="Helical" evidence="1">
    <location>
        <begin position="136"/>
        <end position="157"/>
    </location>
</feature>
<comment type="caution">
    <text evidence="2">The sequence shown here is derived from an EMBL/GenBank/DDBJ whole genome shotgun (WGS) entry which is preliminary data.</text>
</comment>
<proteinExistence type="predicted"/>
<dbReference type="AlphaFoldDB" id="A0A7K1TKE4"/>
<keyword evidence="1" id="KW-0472">Membrane</keyword>
<sequence>MSLSWSSGLGAVPLLSSGGVYGVDIFFALVARPALRRVDDASLTQVLGHLHAVADARMPLFGATALLTTGGLFFVAGGWPTLAGRLALLAPVGLLTQLAAYGLVAQPVNKRQTAAAIHRHTPPDARALQDRWDSVIGLRAGALTLAVAALIGVALHLPR</sequence>
<organism evidence="2 3">
    <name type="scientific">Hymenobacter ginkgonis</name>
    <dbReference type="NCBI Taxonomy" id="2682976"/>
    <lineage>
        <taxon>Bacteria</taxon>
        <taxon>Pseudomonadati</taxon>
        <taxon>Bacteroidota</taxon>
        <taxon>Cytophagia</taxon>
        <taxon>Cytophagales</taxon>
        <taxon>Hymenobacteraceae</taxon>
        <taxon>Hymenobacter</taxon>
    </lineage>
</organism>
<accession>A0A7K1TKE4</accession>
<evidence type="ECO:0000313" key="3">
    <source>
        <dbReference type="Proteomes" id="UP000441336"/>
    </source>
</evidence>
<dbReference type="RefSeq" id="WP_157569443.1">
    <property type="nucleotide sequence ID" value="NZ_WQKZ01000007.1"/>
</dbReference>
<feature type="transmembrane region" description="Helical" evidence="1">
    <location>
        <begin position="86"/>
        <end position="104"/>
    </location>
</feature>
<keyword evidence="3" id="KW-1185">Reference proteome</keyword>
<evidence type="ECO:0000256" key="1">
    <source>
        <dbReference type="SAM" id="Phobius"/>
    </source>
</evidence>
<gene>
    <name evidence="2" type="ORF">GO988_21345</name>
</gene>
<dbReference type="Proteomes" id="UP000441336">
    <property type="component" value="Unassembled WGS sequence"/>
</dbReference>
<reference evidence="2 3" key="1">
    <citation type="submission" date="2019-12" db="EMBL/GenBank/DDBJ databases">
        <title>Hymenobacter sp. HMF4947 Genome sequencing and assembly.</title>
        <authorList>
            <person name="Kang H."/>
            <person name="Cha I."/>
            <person name="Kim H."/>
            <person name="Joh K."/>
        </authorList>
    </citation>
    <scope>NUCLEOTIDE SEQUENCE [LARGE SCALE GENOMIC DNA]</scope>
    <source>
        <strain evidence="2 3">HMF4947</strain>
    </source>
</reference>
<keyword evidence="1" id="KW-0812">Transmembrane</keyword>
<keyword evidence="1" id="KW-1133">Transmembrane helix</keyword>
<evidence type="ECO:0000313" key="2">
    <source>
        <dbReference type="EMBL" id="MVN78884.1"/>
    </source>
</evidence>
<protein>
    <submittedName>
        <fullName evidence="2">DUF1772 domain-containing protein</fullName>
    </submittedName>
</protein>